<evidence type="ECO:0000259" key="17">
    <source>
        <dbReference type="PROSITE" id="PS50893"/>
    </source>
</evidence>
<dbReference type="PROSITE" id="PS00211">
    <property type="entry name" value="ABC_TRANSPORTER_1"/>
    <property type="match status" value="2"/>
</dbReference>
<dbReference type="OrthoDB" id="9809851at2"/>
<evidence type="ECO:0000256" key="16">
    <source>
        <dbReference type="ARBA" id="ARBA00042156"/>
    </source>
</evidence>
<keyword evidence="13" id="KW-0234">DNA repair</keyword>
<dbReference type="GO" id="GO:0006289">
    <property type="term" value="P:nucleotide-excision repair"/>
    <property type="evidence" value="ECO:0007669"/>
    <property type="project" value="InterPro"/>
</dbReference>
<keyword evidence="8" id="KW-0863">Zinc-finger</keyword>
<keyword evidence="3" id="KW-0479">Metal-binding</keyword>
<evidence type="ECO:0000256" key="1">
    <source>
        <dbReference type="ARBA" id="ARBA00004496"/>
    </source>
</evidence>
<dbReference type="PANTHER" id="PTHR43152">
    <property type="entry name" value="UVRABC SYSTEM PROTEIN A"/>
    <property type="match status" value="1"/>
</dbReference>
<dbReference type="PROSITE" id="PS50893">
    <property type="entry name" value="ABC_TRANSPORTER_2"/>
    <property type="match status" value="1"/>
</dbReference>
<accession>A0A2S0HZR0</accession>
<evidence type="ECO:0000256" key="3">
    <source>
        <dbReference type="ARBA" id="ARBA00022723"/>
    </source>
</evidence>
<dbReference type="InterPro" id="IPR004602">
    <property type="entry name" value="UvrA"/>
</dbReference>
<dbReference type="NCBIfam" id="NF001503">
    <property type="entry name" value="PRK00349.1"/>
    <property type="match status" value="1"/>
</dbReference>
<dbReference type="RefSeq" id="WP_105217346.1">
    <property type="nucleotide sequence ID" value="NZ_CP027062.1"/>
</dbReference>
<evidence type="ECO:0000256" key="12">
    <source>
        <dbReference type="ARBA" id="ARBA00023125"/>
    </source>
</evidence>
<dbReference type="GO" id="GO:0016887">
    <property type="term" value="F:ATP hydrolysis activity"/>
    <property type="evidence" value="ECO:0007669"/>
    <property type="project" value="InterPro"/>
</dbReference>
<evidence type="ECO:0000256" key="5">
    <source>
        <dbReference type="ARBA" id="ARBA00022741"/>
    </source>
</evidence>
<dbReference type="PANTHER" id="PTHR43152:SF3">
    <property type="entry name" value="UVRABC SYSTEM PROTEIN A"/>
    <property type="match status" value="1"/>
</dbReference>
<evidence type="ECO:0000256" key="6">
    <source>
        <dbReference type="ARBA" id="ARBA00022763"/>
    </source>
</evidence>
<evidence type="ECO:0000256" key="11">
    <source>
        <dbReference type="ARBA" id="ARBA00022881"/>
    </source>
</evidence>
<protein>
    <recommendedName>
        <fullName evidence="15">UvrABC system protein A</fullName>
    </recommendedName>
    <alternativeName>
        <fullName evidence="16">Excinuclease ABC subunit A</fullName>
    </alternativeName>
</protein>
<keyword evidence="5" id="KW-0547">Nucleotide-binding</keyword>
<keyword evidence="7" id="KW-0228">DNA excision</keyword>
<gene>
    <name evidence="18" type="ORF">C5O00_13445</name>
</gene>
<dbReference type="Proteomes" id="UP000238442">
    <property type="component" value="Chromosome"/>
</dbReference>
<dbReference type="InterPro" id="IPR013815">
    <property type="entry name" value="ATP_grasp_subdomain_1"/>
</dbReference>
<keyword evidence="12" id="KW-0238">DNA-binding</keyword>
<dbReference type="InterPro" id="IPR041552">
    <property type="entry name" value="UvrA_DNA-bd"/>
</dbReference>
<dbReference type="Gene3D" id="1.20.1580.10">
    <property type="entry name" value="ABC transporter ATPase like domain"/>
    <property type="match status" value="2"/>
</dbReference>
<keyword evidence="19" id="KW-1185">Reference proteome</keyword>
<proteinExistence type="inferred from homology"/>
<keyword evidence="2" id="KW-0963">Cytoplasm</keyword>
<feature type="domain" description="ABC transporter" evidence="17">
    <location>
        <begin position="585"/>
        <end position="915"/>
    </location>
</feature>
<reference evidence="18 19" key="1">
    <citation type="submission" date="2018-02" db="EMBL/GenBank/DDBJ databases">
        <title>Genomic analysis of the strain RR4-38 isolated from a seawater recirculating aquaculture system.</title>
        <authorList>
            <person name="Kim Y.-S."/>
            <person name="Jang Y.H."/>
            <person name="Kim K.-H."/>
        </authorList>
    </citation>
    <scope>NUCLEOTIDE SEQUENCE [LARGE SCALE GENOMIC DNA]</scope>
    <source>
        <strain evidence="18 19">RR4-38</strain>
    </source>
</reference>
<evidence type="ECO:0000256" key="15">
    <source>
        <dbReference type="ARBA" id="ARBA00039316"/>
    </source>
</evidence>
<comment type="similarity">
    <text evidence="14">Belongs to the ABC transporter superfamily. UvrA family.</text>
</comment>
<evidence type="ECO:0000256" key="4">
    <source>
        <dbReference type="ARBA" id="ARBA00022737"/>
    </source>
</evidence>
<evidence type="ECO:0000313" key="19">
    <source>
        <dbReference type="Proteomes" id="UP000238442"/>
    </source>
</evidence>
<keyword evidence="10" id="KW-0067">ATP-binding</keyword>
<dbReference type="GO" id="GO:0008270">
    <property type="term" value="F:zinc ion binding"/>
    <property type="evidence" value="ECO:0007669"/>
    <property type="project" value="UniProtKB-KW"/>
</dbReference>
<dbReference type="Pfam" id="PF17755">
    <property type="entry name" value="UvrA_DNA-bind"/>
    <property type="match status" value="1"/>
</dbReference>
<evidence type="ECO:0000256" key="10">
    <source>
        <dbReference type="ARBA" id="ARBA00022840"/>
    </source>
</evidence>
<dbReference type="InterPro" id="IPR003439">
    <property type="entry name" value="ABC_transporter-like_ATP-bd"/>
</dbReference>
<keyword evidence="6" id="KW-0227">DNA damage</keyword>
<dbReference type="GO" id="GO:0005737">
    <property type="term" value="C:cytoplasm"/>
    <property type="evidence" value="ECO:0007669"/>
    <property type="project" value="UniProtKB-SubCell"/>
</dbReference>
<dbReference type="GO" id="GO:0005524">
    <property type="term" value="F:ATP binding"/>
    <property type="evidence" value="ECO:0007669"/>
    <property type="project" value="UniProtKB-KW"/>
</dbReference>
<comment type="subcellular location">
    <subcellularLocation>
        <location evidence="1">Cytoplasm</location>
    </subcellularLocation>
</comment>
<dbReference type="GO" id="GO:0004518">
    <property type="term" value="F:nuclease activity"/>
    <property type="evidence" value="ECO:0007669"/>
    <property type="project" value="UniProtKB-KW"/>
</dbReference>
<dbReference type="InterPro" id="IPR017871">
    <property type="entry name" value="ABC_transporter-like_CS"/>
</dbReference>
<dbReference type="Gene3D" id="3.40.50.300">
    <property type="entry name" value="P-loop containing nucleotide triphosphate hydrolases"/>
    <property type="match status" value="2"/>
</dbReference>
<dbReference type="Pfam" id="PF17760">
    <property type="entry name" value="UvrA_inter"/>
    <property type="match status" value="1"/>
</dbReference>
<dbReference type="AlphaFoldDB" id="A0A2S0HZR0"/>
<dbReference type="GO" id="GO:0003677">
    <property type="term" value="F:DNA binding"/>
    <property type="evidence" value="ECO:0007669"/>
    <property type="project" value="UniProtKB-KW"/>
</dbReference>
<dbReference type="Gene3D" id="1.10.8.280">
    <property type="entry name" value="ABC transporter ATPase domain-like"/>
    <property type="match status" value="1"/>
</dbReference>
<keyword evidence="4" id="KW-0677">Repeat</keyword>
<evidence type="ECO:0000256" key="2">
    <source>
        <dbReference type="ARBA" id="ARBA00022490"/>
    </source>
</evidence>
<keyword evidence="9" id="KW-0862">Zinc</keyword>
<dbReference type="NCBIfam" id="TIGR00630">
    <property type="entry name" value="uvra"/>
    <property type="match status" value="1"/>
</dbReference>
<dbReference type="EMBL" id="CP027062">
    <property type="protein sequence ID" value="AVI52106.1"/>
    <property type="molecule type" value="Genomic_DNA"/>
</dbReference>
<dbReference type="KEGG" id="aue:C5O00_13445"/>
<sequence>MNTQTLSAKENILIQGAKLHNLKNISVAIPRNKLVVITGLSGSGKSSLAFDTLYAEGQRRYVESLSSYARQFLGRLNKPKVDAIKGIAPAIAIEQKVNATNPRSTVGTSTEIYDYLKLLYTRIGRTYSPVSGEEVKKDSVSDVINYIKSFPEGKKLLLLSPILLEEGRSMENKLQALAQQGYARVKFDDTVVRIDELKGSLPKKLFLVVDRVITQDDEDFYNRLADAAEVAFFEGKGELIVENLEDGSSKAFNNRFEADGITFMEPNVHLFSFNNPYGACPKCEGYGDVIGIDEDLVIPNTALSVYDNAIFPWRGESMSWYRDQLVNNAYKFDFPIHKPWFQLTEAQKQLVWDGNEFFEGLHDFFSFLESKSYKIQNRVMLSRYRGKTKCSTCNGKRLRPEATYVKINGVSIQELVELPLHKVAKFFDEIELNAYDQKVAKRLLLEIRNRLSFLMDVGLSYLTLNRKSNTLSGGESQRINLATSLGSSLVGSMYILDEPSIGLHPKDTERLIGVLQSLRDLGNTVIVVEHDEDIMKAADAIIDIGPEAGTHGGEIVAEGSYNDILIADSLTAKYLNGTLEIEVPVKRRSWKNSIKLLGARHNNLQNIDAEFPLGVFTAVTGVSGSGKSTLVKKILYPALLREIGGYGEKPGQFTGLEGNYSSIKSIEFIDQNPIGRSSRSNPVTYIKAYDDIRNLFADQKLSDIRGYKAKHFSFNVDGGRCETCKGEGEVTIEMQFMADVHLECETCGGKRFKKEILEVTFDDKNINDILTLTVDEAIDFFKESGIGKIVNKLQPLQDVGLGYVQLGQSSSTLSGGEAQRIKLASFLVKGTSKDKALFIFDEPTTGLHFHDIKKLLASFYALLDRGHTVIVVEHNIDLIKCADHIIDLGPEGGEKGGRVVATGTPETVAGISESFTGEYLKDKI</sequence>
<evidence type="ECO:0000256" key="14">
    <source>
        <dbReference type="ARBA" id="ARBA00038000"/>
    </source>
</evidence>
<organism evidence="18 19">
    <name type="scientific">Pukyongia salina</name>
    <dbReference type="NCBI Taxonomy" id="2094025"/>
    <lineage>
        <taxon>Bacteria</taxon>
        <taxon>Pseudomonadati</taxon>
        <taxon>Bacteroidota</taxon>
        <taxon>Flavobacteriia</taxon>
        <taxon>Flavobacteriales</taxon>
        <taxon>Flavobacteriaceae</taxon>
        <taxon>Pukyongia</taxon>
    </lineage>
</organism>
<evidence type="ECO:0000313" key="18">
    <source>
        <dbReference type="EMBL" id="AVI52106.1"/>
    </source>
</evidence>
<evidence type="ECO:0000256" key="13">
    <source>
        <dbReference type="ARBA" id="ARBA00023204"/>
    </source>
</evidence>
<keyword evidence="11" id="KW-0267">Excision nuclease</keyword>
<name>A0A2S0HZR0_9FLAO</name>
<evidence type="ECO:0000256" key="9">
    <source>
        <dbReference type="ARBA" id="ARBA00022833"/>
    </source>
</evidence>
<dbReference type="InterPro" id="IPR041102">
    <property type="entry name" value="UvrA_inter"/>
</dbReference>
<evidence type="ECO:0000256" key="8">
    <source>
        <dbReference type="ARBA" id="ARBA00022771"/>
    </source>
</evidence>
<dbReference type="SUPFAM" id="SSF52540">
    <property type="entry name" value="P-loop containing nucleoside triphosphate hydrolases"/>
    <property type="match status" value="2"/>
</dbReference>
<dbReference type="Gene3D" id="3.30.1490.20">
    <property type="entry name" value="ATP-grasp fold, A domain"/>
    <property type="match status" value="1"/>
</dbReference>
<evidence type="ECO:0000256" key="7">
    <source>
        <dbReference type="ARBA" id="ARBA00022769"/>
    </source>
</evidence>
<dbReference type="InterPro" id="IPR027417">
    <property type="entry name" value="P-loop_NTPase"/>
</dbReference>
<dbReference type="GO" id="GO:0009380">
    <property type="term" value="C:excinuclease repair complex"/>
    <property type="evidence" value="ECO:0007669"/>
    <property type="project" value="InterPro"/>
</dbReference>